<keyword evidence="5" id="KW-0574">Periplasm</keyword>
<dbReference type="AlphaFoldDB" id="A0A100HMR1"/>
<dbReference type="SUPFAM" id="SSF54523">
    <property type="entry name" value="Pili subunits"/>
    <property type="match status" value="1"/>
</dbReference>
<dbReference type="Gene3D" id="3.30.700.10">
    <property type="entry name" value="Glycoprotein, Type 4 Pilin"/>
    <property type="match status" value="1"/>
</dbReference>
<evidence type="ECO:0000256" key="3">
    <source>
        <dbReference type="ARBA" id="ARBA00022481"/>
    </source>
</evidence>
<name>A0A100HMR1_9DEIO</name>
<organism evidence="10 11">
    <name type="scientific">Deinococcus grandis</name>
    <dbReference type="NCBI Taxonomy" id="57498"/>
    <lineage>
        <taxon>Bacteria</taxon>
        <taxon>Thermotogati</taxon>
        <taxon>Deinococcota</taxon>
        <taxon>Deinococci</taxon>
        <taxon>Deinococcales</taxon>
        <taxon>Deinococcaceae</taxon>
        <taxon>Deinococcus</taxon>
    </lineage>
</organism>
<evidence type="ECO:0000313" key="11">
    <source>
        <dbReference type="Proteomes" id="UP000056209"/>
    </source>
</evidence>
<dbReference type="GO" id="GO:0015628">
    <property type="term" value="P:protein secretion by the type II secretion system"/>
    <property type="evidence" value="ECO:0007669"/>
    <property type="project" value="InterPro"/>
</dbReference>
<dbReference type="GO" id="GO:0009279">
    <property type="term" value="C:cell outer membrane"/>
    <property type="evidence" value="ECO:0007669"/>
    <property type="project" value="UniProtKB-SubCell"/>
</dbReference>
<evidence type="ECO:0000256" key="1">
    <source>
        <dbReference type="ARBA" id="ARBA00004203"/>
    </source>
</evidence>
<evidence type="ECO:0000256" key="6">
    <source>
        <dbReference type="ARBA" id="ARBA00022989"/>
    </source>
</evidence>
<accession>A0A100HMR1</accession>
<comment type="subcellular location">
    <subcellularLocation>
        <location evidence="1">Cell outer membrane</location>
        <topology evidence="1">Single-pass membrane protein</topology>
    </subcellularLocation>
    <subcellularLocation>
        <location evidence="2">Periplasm</location>
    </subcellularLocation>
</comment>
<keyword evidence="11" id="KW-1185">Reference proteome</keyword>
<evidence type="ECO:0008006" key="12">
    <source>
        <dbReference type="Google" id="ProtNLM"/>
    </source>
</evidence>
<evidence type="ECO:0000256" key="2">
    <source>
        <dbReference type="ARBA" id="ARBA00004418"/>
    </source>
</evidence>
<reference evidence="11" key="1">
    <citation type="submission" date="2015-11" db="EMBL/GenBank/DDBJ databases">
        <title>Draft Genome Sequence of the Radioresistant Bacterium Deinococcus grandis, Isolated from Freshwater Fish in Japan.</title>
        <authorList>
            <person name="Satoh K."/>
            <person name="Onodera T."/>
            <person name="Omoso K."/>
            <person name="Takeda-Yano K."/>
            <person name="Katayama T."/>
            <person name="Oono Y."/>
            <person name="Narumi I."/>
        </authorList>
    </citation>
    <scope>NUCLEOTIDE SEQUENCE [LARGE SCALE GENOMIC DNA]</scope>
    <source>
        <strain evidence="11">ATCC 43672</strain>
    </source>
</reference>
<dbReference type="NCBIfam" id="TIGR02532">
    <property type="entry name" value="IV_pilin_GFxxxE"/>
    <property type="match status" value="1"/>
</dbReference>
<dbReference type="InterPro" id="IPR002416">
    <property type="entry name" value="T2SS_protein-GspH"/>
</dbReference>
<evidence type="ECO:0000256" key="8">
    <source>
        <dbReference type="ARBA" id="ARBA00023237"/>
    </source>
</evidence>
<keyword evidence="7 9" id="KW-0472">Membrane</keyword>
<dbReference type="GO" id="GO:0042597">
    <property type="term" value="C:periplasmic space"/>
    <property type="evidence" value="ECO:0007669"/>
    <property type="project" value="UniProtKB-SubCell"/>
</dbReference>
<gene>
    <name evidence="10" type="ORF">DEIGR_310094</name>
</gene>
<evidence type="ECO:0000256" key="7">
    <source>
        <dbReference type="ARBA" id="ARBA00023136"/>
    </source>
</evidence>
<dbReference type="InterPro" id="IPR012902">
    <property type="entry name" value="N_methyl_site"/>
</dbReference>
<dbReference type="PRINTS" id="PR00885">
    <property type="entry name" value="BCTERIALGSPH"/>
</dbReference>
<keyword evidence="3" id="KW-0488">Methylation</keyword>
<evidence type="ECO:0000256" key="5">
    <source>
        <dbReference type="ARBA" id="ARBA00022764"/>
    </source>
</evidence>
<dbReference type="GO" id="GO:0015627">
    <property type="term" value="C:type II protein secretion system complex"/>
    <property type="evidence" value="ECO:0007669"/>
    <property type="project" value="InterPro"/>
</dbReference>
<keyword evidence="4 9" id="KW-0812">Transmembrane</keyword>
<sequence length="144" mass="15349">MNTRTQGFTLIELLVVIAIIGVLAAILLPTFSDAQKRPNDTAALQCGRAIVAFQATANLTRGSYASALTDMGPDVQESCTTAGVSVALNNVRADNPGAGVSQAVSTSATNYAFQVFHPRGTGYYLFNQESATSTGERLNRLYRW</sequence>
<protein>
    <recommendedName>
        <fullName evidence="12">Prepilin-type N-terminal cleavage/methylation domain-containing protein</fullName>
    </recommendedName>
</protein>
<feature type="transmembrane region" description="Helical" evidence="9">
    <location>
        <begin position="6"/>
        <end position="28"/>
    </location>
</feature>
<dbReference type="Pfam" id="PF07963">
    <property type="entry name" value="N_methyl"/>
    <property type="match status" value="1"/>
</dbReference>
<dbReference type="InterPro" id="IPR045584">
    <property type="entry name" value="Pilin-like"/>
</dbReference>
<dbReference type="RefSeq" id="WP_083524276.1">
    <property type="nucleotide sequence ID" value="NZ_BCMS01000003.1"/>
</dbReference>
<dbReference type="PROSITE" id="PS00409">
    <property type="entry name" value="PROKAR_NTER_METHYL"/>
    <property type="match status" value="1"/>
</dbReference>
<keyword evidence="6 9" id="KW-1133">Transmembrane helix</keyword>
<dbReference type="PANTHER" id="PTHR30093">
    <property type="entry name" value="GENERAL SECRETION PATHWAY PROTEIN G"/>
    <property type="match status" value="1"/>
</dbReference>
<dbReference type="OrthoDB" id="71738at2"/>
<evidence type="ECO:0000256" key="9">
    <source>
        <dbReference type="SAM" id="Phobius"/>
    </source>
</evidence>
<comment type="caution">
    <text evidence="10">The sequence shown here is derived from an EMBL/GenBank/DDBJ whole genome shotgun (WGS) entry which is preliminary data.</text>
</comment>
<evidence type="ECO:0000256" key="4">
    <source>
        <dbReference type="ARBA" id="ARBA00022692"/>
    </source>
</evidence>
<dbReference type="EMBL" id="BCMS01000003">
    <property type="protein sequence ID" value="GAQ23575.1"/>
    <property type="molecule type" value="Genomic_DNA"/>
</dbReference>
<proteinExistence type="predicted"/>
<evidence type="ECO:0000313" key="10">
    <source>
        <dbReference type="EMBL" id="GAQ23575.1"/>
    </source>
</evidence>
<keyword evidence="8" id="KW-0998">Cell outer membrane</keyword>
<dbReference type="Proteomes" id="UP000056209">
    <property type="component" value="Unassembled WGS sequence"/>
</dbReference>